<keyword evidence="3" id="KW-1185">Reference proteome</keyword>
<dbReference type="PANTHER" id="PTHR38011:SF11">
    <property type="entry name" value="2,5-DIAMINO-6-RIBOSYLAMINO-4(3H)-PYRIMIDINONE 5'-PHOSPHATE REDUCTASE"/>
    <property type="match status" value="1"/>
</dbReference>
<gene>
    <name evidence="2" type="ORF">E2R66_09465</name>
</gene>
<dbReference type="InterPro" id="IPR002734">
    <property type="entry name" value="RibDG_C"/>
</dbReference>
<dbReference type="Pfam" id="PF01872">
    <property type="entry name" value="RibD_C"/>
    <property type="match status" value="1"/>
</dbReference>
<dbReference type="Proteomes" id="UP000297540">
    <property type="component" value="Unassembled WGS sequence"/>
</dbReference>
<dbReference type="Gene3D" id="3.40.430.10">
    <property type="entry name" value="Dihydrofolate Reductase, subunit A"/>
    <property type="match status" value="1"/>
</dbReference>
<reference evidence="2 3" key="1">
    <citation type="journal article" date="2017" name="Int. J. Syst. Evol. Microbiol.">
        <title>Mucilaginibacterpsychrotolerans sp. nov., isolated from peatlands.</title>
        <authorList>
            <person name="Deng Y."/>
            <person name="Shen L."/>
            <person name="Xu B."/>
            <person name="Liu Y."/>
            <person name="Gu Z."/>
            <person name="Liu H."/>
            <person name="Zhou Y."/>
        </authorList>
    </citation>
    <scope>NUCLEOTIDE SEQUENCE [LARGE SCALE GENOMIC DNA]</scope>
    <source>
        <strain evidence="2 3">NH7-4</strain>
    </source>
</reference>
<name>A0A4Y8SHB2_9SPHI</name>
<dbReference type="RefSeq" id="WP_133229968.1">
    <property type="nucleotide sequence ID" value="NZ_SOZE01000007.1"/>
</dbReference>
<dbReference type="EMBL" id="SOZE01000007">
    <property type="protein sequence ID" value="TFF38252.1"/>
    <property type="molecule type" value="Genomic_DNA"/>
</dbReference>
<dbReference type="AlphaFoldDB" id="A0A4Y8SHB2"/>
<dbReference type="InterPro" id="IPR050765">
    <property type="entry name" value="Riboflavin_Biosynth_HTPR"/>
</dbReference>
<evidence type="ECO:0000313" key="2">
    <source>
        <dbReference type="EMBL" id="TFF38252.1"/>
    </source>
</evidence>
<feature type="domain" description="Bacterial bifunctional deaminase-reductase C-terminal" evidence="1">
    <location>
        <begin position="2"/>
        <end position="182"/>
    </location>
</feature>
<comment type="caution">
    <text evidence="2">The sequence shown here is derived from an EMBL/GenBank/DDBJ whole genome shotgun (WGS) entry which is preliminary data.</text>
</comment>
<evidence type="ECO:0000259" key="1">
    <source>
        <dbReference type="Pfam" id="PF01872"/>
    </source>
</evidence>
<dbReference type="SUPFAM" id="SSF53597">
    <property type="entry name" value="Dihydrofolate reductase-like"/>
    <property type="match status" value="1"/>
</dbReference>
<dbReference type="InterPro" id="IPR024072">
    <property type="entry name" value="DHFR-like_dom_sf"/>
</dbReference>
<dbReference type="GO" id="GO:0009231">
    <property type="term" value="P:riboflavin biosynthetic process"/>
    <property type="evidence" value="ECO:0007669"/>
    <property type="project" value="InterPro"/>
</dbReference>
<accession>A0A4Y8SHB2</accession>
<sequence length="189" mass="20827">MRKLIVSLNLSLNGCMADPDGGLEWHHNHWSEEMARALTQQLADADTILLGRITYQAMAIHWQAGIGDNFSARQEMDFADMMRSCTKVVVSGTLANTGCWPNTVLINGDLADRVTALKQQSGKNIIVFGSGTLVDALARLGLVDEYRLWLHPVIISVGRPLFSELSANLQLMAKQAFETGVLLLCYRPV</sequence>
<dbReference type="OrthoDB" id="195113at2"/>
<dbReference type="GO" id="GO:0008703">
    <property type="term" value="F:5-amino-6-(5-phosphoribosylamino)uracil reductase activity"/>
    <property type="evidence" value="ECO:0007669"/>
    <property type="project" value="InterPro"/>
</dbReference>
<dbReference type="PANTHER" id="PTHR38011">
    <property type="entry name" value="DIHYDROFOLATE REDUCTASE FAMILY PROTEIN (AFU_ORTHOLOGUE AFUA_8G06820)"/>
    <property type="match status" value="1"/>
</dbReference>
<protein>
    <submittedName>
        <fullName evidence="2">Dihydrofolate reductase</fullName>
    </submittedName>
</protein>
<organism evidence="2 3">
    <name type="scientific">Mucilaginibacter psychrotolerans</name>
    <dbReference type="NCBI Taxonomy" id="1524096"/>
    <lineage>
        <taxon>Bacteria</taxon>
        <taxon>Pseudomonadati</taxon>
        <taxon>Bacteroidota</taxon>
        <taxon>Sphingobacteriia</taxon>
        <taxon>Sphingobacteriales</taxon>
        <taxon>Sphingobacteriaceae</taxon>
        <taxon>Mucilaginibacter</taxon>
    </lineage>
</organism>
<proteinExistence type="predicted"/>
<evidence type="ECO:0000313" key="3">
    <source>
        <dbReference type="Proteomes" id="UP000297540"/>
    </source>
</evidence>